<dbReference type="AlphaFoldDB" id="A0A439D877"/>
<dbReference type="SUPFAM" id="SSF51735">
    <property type="entry name" value="NAD(P)-binding Rossmann-fold domains"/>
    <property type="match status" value="1"/>
</dbReference>
<dbReference type="InterPro" id="IPR036291">
    <property type="entry name" value="NAD(P)-bd_dom_sf"/>
</dbReference>
<reference evidence="4 5" key="1">
    <citation type="submission" date="2018-12" db="EMBL/GenBank/DDBJ databases">
        <title>Draft genome sequence of Xylaria grammica IHI A82.</title>
        <authorList>
            <person name="Buettner E."/>
            <person name="Kellner H."/>
        </authorList>
    </citation>
    <scope>NUCLEOTIDE SEQUENCE [LARGE SCALE GENOMIC DNA]</scope>
    <source>
        <strain evidence="4 5">IHI A82</strain>
    </source>
</reference>
<organism evidence="4 5">
    <name type="scientific">Xylaria grammica</name>
    <dbReference type="NCBI Taxonomy" id="363999"/>
    <lineage>
        <taxon>Eukaryota</taxon>
        <taxon>Fungi</taxon>
        <taxon>Dikarya</taxon>
        <taxon>Ascomycota</taxon>
        <taxon>Pezizomycotina</taxon>
        <taxon>Sordariomycetes</taxon>
        <taxon>Xylariomycetidae</taxon>
        <taxon>Xylariales</taxon>
        <taxon>Xylariaceae</taxon>
        <taxon>Xylaria</taxon>
    </lineage>
</organism>
<dbReference type="Pfam" id="PF00106">
    <property type="entry name" value="adh_short"/>
    <property type="match status" value="1"/>
</dbReference>
<dbReference type="PRINTS" id="PR00081">
    <property type="entry name" value="GDHRDH"/>
</dbReference>
<evidence type="ECO:0000256" key="1">
    <source>
        <dbReference type="ARBA" id="ARBA00006484"/>
    </source>
</evidence>
<evidence type="ECO:0000256" key="3">
    <source>
        <dbReference type="ARBA" id="ARBA00023002"/>
    </source>
</evidence>
<keyword evidence="2" id="KW-0521">NADP</keyword>
<proteinExistence type="inferred from homology"/>
<dbReference type="PANTHER" id="PTHR24320:SF236">
    <property type="entry name" value="SHORT-CHAIN DEHYDROGENASE-RELATED"/>
    <property type="match status" value="1"/>
</dbReference>
<evidence type="ECO:0000313" key="5">
    <source>
        <dbReference type="Proteomes" id="UP000286045"/>
    </source>
</evidence>
<dbReference type="EMBL" id="RYZI01000108">
    <property type="protein sequence ID" value="RWA10605.1"/>
    <property type="molecule type" value="Genomic_DNA"/>
</dbReference>
<gene>
    <name evidence="4" type="ORF">EKO27_g4507</name>
</gene>
<accession>A0A439D877</accession>
<dbReference type="GO" id="GO:0016491">
    <property type="term" value="F:oxidoreductase activity"/>
    <property type="evidence" value="ECO:0007669"/>
    <property type="project" value="UniProtKB-KW"/>
</dbReference>
<evidence type="ECO:0000313" key="4">
    <source>
        <dbReference type="EMBL" id="RWA10605.1"/>
    </source>
</evidence>
<dbReference type="Gene3D" id="3.40.50.720">
    <property type="entry name" value="NAD(P)-binding Rossmann-like Domain"/>
    <property type="match status" value="1"/>
</dbReference>
<comment type="caution">
    <text evidence="4">The sequence shown here is derived from an EMBL/GenBank/DDBJ whole genome shotgun (WGS) entry which is preliminary data.</text>
</comment>
<dbReference type="Proteomes" id="UP000286045">
    <property type="component" value="Unassembled WGS sequence"/>
</dbReference>
<dbReference type="PANTHER" id="PTHR24320">
    <property type="entry name" value="RETINOL DEHYDROGENASE"/>
    <property type="match status" value="1"/>
</dbReference>
<dbReference type="STRING" id="363999.A0A439D877"/>
<comment type="similarity">
    <text evidence="1">Belongs to the short-chain dehydrogenases/reductases (SDR) family.</text>
</comment>
<dbReference type="InterPro" id="IPR002347">
    <property type="entry name" value="SDR_fam"/>
</dbReference>
<name>A0A439D877_9PEZI</name>
<keyword evidence="3" id="KW-0560">Oxidoreductase</keyword>
<keyword evidence="5" id="KW-1185">Reference proteome</keyword>
<sequence>MPSLANVWTNFFPPKPTFTDRDLPDLDGKTYIVTGANSGIGKEVASALYKKNAKVYVGARSEAKAQQAIKEIKELAPSSKGSLIYFHLDLGDLASVKAAAESFLAQESSLHTLFNNAGTMVAPVEPPLKTVQGYELALGTNCVGTHLFTQLLTPTLINTAKAALPHSVRIVWLSSYALELSAHPDVGLSTDNLDYHIPKDSEERYGLSKAGVWALGVEYARRYKDEGIVSVPINPGNLTTELARDQPFLIKLIAKLVCYPAINGAFSELYAAFSPEAAAADVTKTLVGPFGRILPLRQDLPKATLPESEGGTGGTSKFWEWCEEQIKGYL</sequence>
<evidence type="ECO:0000256" key="2">
    <source>
        <dbReference type="ARBA" id="ARBA00022857"/>
    </source>
</evidence>
<protein>
    <submittedName>
        <fullName evidence="4">Uncharacterized protein</fullName>
    </submittedName>
</protein>